<dbReference type="Gene3D" id="3.90.1470.20">
    <property type="match status" value="1"/>
</dbReference>
<sequence>MFMVNQHYDTDHTVPCHILCDFDGTISLKDTTDHLLETFARPGWQEIEEQWIEGKIGSKVCMQKQIELLDVSIDELYECLDRIEIDLGFLELVKITAQYKIPLTIVSDGLDLVIRHILKRYQLDHLPIIANHLAQLDERSWQLEFPNEKLSCISQSGTCKCSVAQQYPKQHIILIGDGRSDFCLATQADYVFAKKSLIQHCKDHHISHTTFENFKEICHPLAKLLNSDLGQDNSVMVIT</sequence>
<gene>
    <name evidence="2" type="ORF">FPV60_14000</name>
</gene>
<dbReference type="InterPro" id="IPR050849">
    <property type="entry name" value="HAD-like_hydrolase_phosphatase"/>
</dbReference>
<evidence type="ECO:0000313" key="3">
    <source>
        <dbReference type="Proteomes" id="UP000316981"/>
    </source>
</evidence>
<keyword evidence="1" id="KW-0378">Hydrolase</keyword>
<dbReference type="InterPro" id="IPR023214">
    <property type="entry name" value="HAD_sf"/>
</dbReference>
<reference evidence="2 3" key="1">
    <citation type="submission" date="2019-07" db="EMBL/GenBank/DDBJ databases">
        <title>Draft Genome Sequence of the first blaOXA-58-Harboring Acinetobacter colistiniresistens clinical isolate from Brazil.</title>
        <authorList>
            <person name="Favaro L.S."/>
            <person name="Paula-Petroli S.B."/>
            <person name="Moura C.F."/>
            <person name="Tognim M.C.B."/>
            <person name="Venancio E.J."/>
            <person name="Yamada-Ogatta S.F."/>
            <person name="Carrara-Marroni F.E."/>
        </authorList>
    </citation>
    <scope>NUCLEOTIDE SEQUENCE [LARGE SCALE GENOMIC DNA]</scope>
    <source>
        <strain evidence="2 3">DL</strain>
    </source>
</reference>
<dbReference type="NCBIfam" id="TIGR01489">
    <property type="entry name" value="DKMTPPase-SF"/>
    <property type="match status" value="1"/>
</dbReference>
<dbReference type="NCBIfam" id="TIGR01488">
    <property type="entry name" value="HAD-SF-IB"/>
    <property type="match status" value="1"/>
</dbReference>
<dbReference type="RefSeq" id="WP_144583660.1">
    <property type="nucleotide sequence ID" value="NZ_BKKF01000088.1"/>
</dbReference>
<dbReference type="Pfam" id="PF12710">
    <property type="entry name" value="HAD"/>
    <property type="match status" value="1"/>
</dbReference>
<dbReference type="PANTHER" id="PTHR28181:SF2">
    <property type="entry name" value="PHOSPHORIC MONOESTER HYDROLASE"/>
    <property type="match status" value="1"/>
</dbReference>
<dbReference type="AlphaFoldDB" id="A0A558F248"/>
<dbReference type="GO" id="GO:0016791">
    <property type="term" value="F:phosphatase activity"/>
    <property type="evidence" value="ECO:0007669"/>
    <property type="project" value="InterPro"/>
</dbReference>
<dbReference type="InterPro" id="IPR036412">
    <property type="entry name" value="HAD-like_sf"/>
</dbReference>
<comment type="caution">
    <text evidence="2">The sequence shown here is derived from an EMBL/GenBank/DDBJ whole genome shotgun (WGS) entry which is preliminary data.</text>
</comment>
<evidence type="ECO:0000313" key="2">
    <source>
        <dbReference type="EMBL" id="TVT79697.1"/>
    </source>
</evidence>
<dbReference type="SUPFAM" id="SSF56784">
    <property type="entry name" value="HAD-like"/>
    <property type="match status" value="1"/>
</dbReference>
<proteinExistence type="predicted"/>
<accession>A0A558F248</accession>
<dbReference type="Proteomes" id="UP000316981">
    <property type="component" value="Unassembled WGS sequence"/>
</dbReference>
<organism evidence="2 3">
    <name type="scientific">Acinetobacter colistiniresistens</name>
    <dbReference type="NCBI Taxonomy" id="280145"/>
    <lineage>
        <taxon>Bacteria</taxon>
        <taxon>Pseudomonadati</taxon>
        <taxon>Pseudomonadota</taxon>
        <taxon>Gammaproteobacteria</taxon>
        <taxon>Moraxellales</taxon>
        <taxon>Moraxellaceae</taxon>
        <taxon>Acinetobacter</taxon>
    </lineage>
</organism>
<name>A0A558F248_9GAMM</name>
<dbReference type="EMBL" id="VMTP01000072">
    <property type="protein sequence ID" value="TVT79697.1"/>
    <property type="molecule type" value="Genomic_DNA"/>
</dbReference>
<dbReference type="Gene3D" id="3.40.50.1000">
    <property type="entry name" value="HAD superfamily/HAD-like"/>
    <property type="match status" value="1"/>
</dbReference>
<protein>
    <submittedName>
        <fullName evidence="2">HAD-IB family phosphatase</fullName>
    </submittedName>
</protein>
<dbReference type="PANTHER" id="PTHR28181">
    <property type="entry name" value="UPF0655 PROTEIN YCR015C"/>
    <property type="match status" value="1"/>
</dbReference>
<dbReference type="InterPro" id="IPR006384">
    <property type="entry name" value="HAD_hydro_PyrdxlP_Pase-like"/>
</dbReference>
<evidence type="ECO:0000256" key="1">
    <source>
        <dbReference type="ARBA" id="ARBA00022801"/>
    </source>
</evidence>